<dbReference type="PANTHER" id="PTHR22891">
    <property type="entry name" value="EUKARYOTIC TRANSLATION INITIATION FACTOR 2C"/>
    <property type="match status" value="1"/>
</dbReference>
<dbReference type="GO" id="GO:0003676">
    <property type="term" value="F:nucleic acid binding"/>
    <property type="evidence" value="ECO:0007669"/>
    <property type="project" value="InterPro"/>
</dbReference>
<evidence type="ECO:0000259" key="1">
    <source>
        <dbReference type="PROSITE" id="PS50822"/>
    </source>
</evidence>
<dbReference type="Pfam" id="PF08699">
    <property type="entry name" value="ArgoL1"/>
    <property type="match status" value="1"/>
</dbReference>
<gene>
    <name evidence="2" type="ORF">CB0940_09543</name>
    <name evidence="3" type="ORF">RHO25_010787</name>
</gene>
<dbReference type="InterPro" id="IPR014811">
    <property type="entry name" value="ArgoL1"/>
</dbReference>
<dbReference type="EMBL" id="CP134190">
    <property type="protein sequence ID" value="WPB06130.1"/>
    <property type="molecule type" value="Genomic_DNA"/>
</dbReference>
<dbReference type="Pfam" id="PF02171">
    <property type="entry name" value="Piwi"/>
    <property type="match status" value="1"/>
</dbReference>
<dbReference type="InterPro" id="IPR012337">
    <property type="entry name" value="RNaseH-like_sf"/>
</dbReference>
<dbReference type="SUPFAM" id="SSF101690">
    <property type="entry name" value="PAZ domain"/>
    <property type="match status" value="1"/>
</dbReference>
<protein>
    <submittedName>
        <fullName evidence="2">Protein argonaute-3</fullName>
    </submittedName>
</protein>
<reference evidence="3 5" key="2">
    <citation type="submission" date="2023-09" db="EMBL/GenBank/DDBJ databases">
        <title>Complete-Gapless Cercospora beticola genome.</title>
        <authorList>
            <person name="Wyatt N.A."/>
            <person name="Spanner R.E."/>
            <person name="Bolton M.D."/>
        </authorList>
    </citation>
    <scope>NUCLEOTIDE SEQUENCE [LARGE SCALE GENOMIC DNA]</scope>
    <source>
        <strain evidence="3">Cb09-40</strain>
    </source>
</reference>
<dbReference type="PROSITE" id="PS50822">
    <property type="entry name" value="PIWI"/>
    <property type="match status" value="1"/>
</dbReference>
<dbReference type="SUPFAM" id="SSF53098">
    <property type="entry name" value="Ribonuclease H-like"/>
    <property type="match status" value="1"/>
</dbReference>
<evidence type="ECO:0000313" key="2">
    <source>
        <dbReference type="EMBL" id="PIA91553.1"/>
    </source>
</evidence>
<dbReference type="EMBL" id="LKMD01000106">
    <property type="protein sequence ID" value="PIA91553.1"/>
    <property type="molecule type" value="Genomic_DNA"/>
</dbReference>
<sequence length="1025" mass="113176">MASNQGKALAHHGLPACGRCYVAGDHHQKDCRACGHCLRHGHQPNVCPYKVDKLYCDHCFRTGHTGGNCPKLSDPRQVECQVKGCEHAEPTWLHPHKPNKDNPLTAIQRATICGTNHVGKSTVAKSPKVAIIHGNGNAQARRAPDCGDAIYGRKSADQSLLNGHNGPSVITNYVKLPKRPEIVYEYRIDIVPPPTTPPRQNPQMTQRSERKRVFNALRHLPVLSGHEDYFTDYDTLWSCRQLNQAQLANVSVQYSKQSGQTATVPSVTLFFIRSLNFNQGSLDLVGRATPQRNPNLLIKALNGMVTKCITERPQNDLFEASANSFYMKSGSRVLQNSLLINRGYFTSVRPGQNAPLLNVNVMYGTFLRPIVVSKFLDDMTPRYGDAQKILKGRTVRIMYERGTNNNVDHDLEPNRKKQIAGFGKVPRLQQFNDGTRMWTVKEWFESQGLTINEPKQPCVNVGLSAGARPGGTGALWIPSEYLEIEPYQTFGNMLNADHMRDMLATALKSPASNQAAIVEEGLGFLGVGNAQTQNALYKTYNFEIGHQLIRIPAQFLNAPVIRYLSTKKPNITIASWDVARDKFLRTTPALQNALPLGVLDLRQRHGPKSGPIGLALLNRCFDHGMLRTRPDRNSIRFITPDPLPLNPGPKPFSPTPEHWKAFCKEITTAWTKAGSPAFVLVLIDQNDADLYAAIKLVADRHAGFKTVICTNNKVPVDTVQQERGPPTSQLVAGNNNQLLGLMSNLALKFNIKCGGQNHAVDSGNVSAFSLLHCAAPAVGMKMPGQKAPPPDPNNTDTMVIGVDVVHPGGDTPSIAAMVGTVDSHFANFCGSIRLQPGRAEILTRSNMQELFEERLAAFKKKDNKAPKRVLYYRDGVSEDQYYQVLSEEVDIIQKVLPEVAITAIVVGKRHHTRFFCADPSASYTERRGVNGNAKPGLLVDKIITQPATQDGFQDFFLQSHAAIRGTAKSAHYIVIRNDKKCNLTMSAIHNITHAFCYNYARATKGVSYCAPAYTLTDFATAFTDS</sequence>
<dbReference type="OrthoDB" id="10252740at2759"/>
<proteinExistence type="predicted"/>
<keyword evidence="5" id="KW-1185">Reference proteome</keyword>
<dbReference type="Proteomes" id="UP001302367">
    <property type="component" value="Chromosome 7"/>
</dbReference>
<evidence type="ECO:0000313" key="3">
    <source>
        <dbReference type="EMBL" id="WPB06130.1"/>
    </source>
</evidence>
<dbReference type="SMART" id="SM01163">
    <property type="entry name" value="DUF1785"/>
    <property type="match status" value="1"/>
</dbReference>
<dbReference type="AlphaFoldDB" id="A0A2G5HH43"/>
<evidence type="ECO:0000313" key="5">
    <source>
        <dbReference type="Proteomes" id="UP001302367"/>
    </source>
</evidence>
<evidence type="ECO:0000313" key="4">
    <source>
        <dbReference type="Proteomes" id="UP000230605"/>
    </source>
</evidence>
<feature type="domain" description="Piwi" evidence="1">
    <location>
        <begin position="678"/>
        <end position="1025"/>
    </location>
</feature>
<organism evidence="2 4">
    <name type="scientific">Cercospora beticola</name>
    <name type="common">Sugarbeet leaf spot fungus</name>
    <dbReference type="NCBI Taxonomy" id="122368"/>
    <lineage>
        <taxon>Eukaryota</taxon>
        <taxon>Fungi</taxon>
        <taxon>Dikarya</taxon>
        <taxon>Ascomycota</taxon>
        <taxon>Pezizomycotina</taxon>
        <taxon>Dothideomycetes</taxon>
        <taxon>Dothideomycetidae</taxon>
        <taxon>Mycosphaerellales</taxon>
        <taxon>Mycosphaerellaceae</taxon>
        <taxon>Cercospora</taxon>
    </lineage>
</organism>
<dbReference type="Gene3D" id="2.170.260.10">
    <property type="entry name" value="paz domain"/>
    <property type="match status" value="1"/>
</dbReference>
<dbReference type="Gene3D" id="3.30.420.10">
    <property type="entry name" value="Ribonuclease H-like superfamily/Ribonuclease H"/>
    <property type="match status" value="1"/>
</dbReference>
<dbReference type="InterPro" id="IPR036397">
    <property type="entry name" value="RNaseH_sf"/>
</dbReference>
<dbReference type="InterPro" id="IPR003165">
    <property type="entry name" value="Piwi"/>
</dbReference>
<dbReference type="InterPro" id="IPR036085">
    <property type="entry name" value="PAZ_dom_sf"/>
</dbReference>
<dbReference type="Gene3D" id="3.40.50.2300">
    <property type="match status" value="1"/>
</dbReference>
<reference evidence="2 4" key="1">
    <citation type="submission" date="2015-10" db="EMBL/GenBank/DDBJ databases">
        <title>The cercosporin biosynthetic gene cluster was horizontally transferred to several fungal lineages and shown to be expanded in Cercospora beticola based on microsynteny with recipient genomes.</title>
        <authorList>
            <person name="De Jonge R."/>
            <person name="Ebert M.K."/>
            <person name="Suttle J.C."/>
            <person name="Jurick Ii W.M."/>
            <person name="Secor G.A."/>
            <person name="Thomma B.P."/>
            <person name="Van De Peer Y."/>
            <person name="Bolton M.D."/>
        </authorList>
    </citation>
    <scope>NUCLEOTIDE SEQUENCE [LARGE SCALE GENOMIC DNA]</scope>
    <source>
        <strain evidence="2 4">09-40</strain>
    </source>
</reference>
<name>A0A2G5HH43_CERBT</name>
<dbReference type="Proteomes" id="UP000230605">
    <property type="component" value="Chromosome 7"/>
</dbReference>
<accession>A0A2G5HH43</accession>
<dbReference type="SMART" id="SM00950">
    <property type="entry name" value="Piwi"/>
    <property type="match status" value="1"/>
</dbReference>